<dbReference type="AlphaFoldDB" id="A0A939BHI8"/>
<dbReference type="Proteomes" id="UP000705508">
    <property type="component" value="Unassembled WGS sequence"/>
</dbReference>
<evidence type="ECO:0000313" key="5">
    <source>
        <dbReference type="Proteomes" id="UP000705508"/>
    </source>
</evidence>
<dbReference type="RefSeq" id="WP_204907135.1">
    <property type="nucleotide sequence ID" value="NZ_JACJKS010000018.1"/>
</dbReference>
<reference evidence="4" key="1">
    <citation type="submission" date="2020-08" db="EMBL/GenBank/DDBJ databases">
        <authorList>
            <person name="Cejkova D."/>
            <person name="Kubasova T."/>
            <person name="Jahodarova E."/>
            <person name="Rychlik I."/>
        </authorList>
    </citation>
    <scope>NUCLEOTIDE SEQUENCE</scope>
    <source>
        <strain evidence="4">An582</strain>
    </source>
</reference>
<keyword evidence="1 2" id="KW-0238">DNA-binding</keyword>
<proteinExistence type="predicted"/>
<comment type="caution">
    <text evidence="4">The sequence shown here is derived from an EMBL/GenBank/DDBJ whole genome shotgun (WGS) entry which is preliminary data.</text>
</comment>
<dbReference type="SUPFAM" id="SSF46689">
    <property type="entry name" value="Homeodomain-like"/>
    <property type="match status" value="1"/>
</dbReference>
<dbReference type="GO" id="GO:0003677">
    <property type="term" value="F:DNA binding"/>
    <property type="evidence" value="ECO:0007669"/>
    <property type="project" value="UniProtKB-UniRule"/>
</dbReference>
<dbReference type="InterPro" id="IPR001647">
    <property type="entry name" value="HTH_TetR"/>
</dbReference>
<evidence type="ECO:0000259" key="3">
    <source>
        <dbReference type="PROSITE" id="PS50977"/>
    </source>
</evidence>
<feature type="DNA-binding region" description="H-T-H motif" evidence="2">
    <location>
        <begin position="28"/>
        <end position="47"/>
    </location>
</feature>
<dbReference type="InterPro" id="IPR009057">
    <property type="entry name" value="Homeodomain-like_sf"/>
</dbReference>
<protein>
    <submittedName>
        <fullName evidence="4">TetR/AcrR family transcriptional regulator</fullName>
    </submittedName>
</protein>
<reference evidence="4" key="2">
    <citation type="journal article" date="2021" name="Sci. Rep.">
        <title>The distribution of antibiotic resistance genes in chicken gut microbiota commensals.</title>
        <authorList>
            <person name="Juricova H."/>
            <person name="Matiasovicova J."/>
            <person name="Kubasova T."/>
            <person name="Cejkova D."/>
            <person name="Rychlik I."/>
        </authorList>
    </citation>
    <scope>NUCLEOTIDE SEQUENCE</scope>
    <source>
        <strain evidence="4">An582</strain>
    </source>
</reference>
<organism evidence="4 5">
    <name type="scientific">Mordavella massiliensis</name>
    <dbReference type="NCBI Taxonomy" id="1871024"/>
    <lineage>
        <taxon>Bacteria</taxon>
        <taxon>Bacillati</taxon>
        <taxon>Bacillota</taxon>
        <taxon>Clostridia</taxon>
        <taxon>Eubacteriales</taxon>
        <taxon>Clostridiaceae</taxon>
        <taxon>Mordavella</taxon>
    </lineage>
</organism>
<evidence type="ECO:0000313" key="4">
    <source>
        <dbReference type="EMBL" id="MBM6949133.1"/>
    </source>
</evidence>
<evidence type="ECO:0000256" key="2">
    <source>
        <dbReference type="PROSITE-ProRule" id="PRU00335"/>
    </source>
</evidence>
<name>A0A939BHI8_9CLOT</name>
<dbReference type="Gene3D" id="1.10.357.10">
    <property type="entry name" value="Tetracycline Repressor, domain 2"/>
    <property type="match status" value="1"/>
</dbReference>
<dbReference type="PROSITE" id="PS50977">
    <property type="entry name" value="HTH_TETR_2"/>
    <property type="match status" value="1"/>
</dbReference>
<feature type="domain" description="HTH tetR-type" evidence="3">
    <location>
        <begin position="5"/>
        <end position="65"/>
    </location>
</feature>
<sequence>MPKQRITKEMVVDAAFEIARKDGIEKATVKTIAEKLGCSVQPIYSYCKNMDGLKNDVAEKARTFILAEVGKTVDRNDLFRSTGHAYIQIAKNEPHIFRMYLFQERKNVSSLDDIYCSETNPNVSKIIAENLNISISAAKRLHLNMLIYTIGIGTIYSVTSSSISEAEIFNQQELAYEAFLKQALEDNRNE</sequence>
<accession>A0A939BHI8</accession>
<gene>
    <name evidence="4" type="ORF">H6A20_10775</name>
</gene>
<dbReference type="EMBL" id="JACJKS010000018">
    <property type="protein sequence ID" value="MBM6949133.1"/>
    <property type="molecule type" value="Genomic_DNA"/>
</dbReference>
<evidence type="ECO:0000256" key="1">
    <source>
        <dbReference type="ARBA" id="ARBA00023125"/>
    </source>
</evidence>